<feature type="domain" description="EamA" evidence="2">
    <location>
        <begin position="98"/>
        <end position="224"/>
    </location>
</feature>
<evidence type="ECO:0000313" key="3">
    <source>
        <dbReference type="EMBL" id="PSH66833.1"/>
    </source>
</evidence>
<organism evidence="3 4">
    <name type="scientific">Phyllobacterium sophorae</name>
    <dbReference type="NCBI Taxonomy" id="1520277"/>
    <lineage>
        <taxon>Bacteria</taxon>
        <taxon>Pseudomonadati</taxon>
        <taxon>Pseudomonadota</taxon>
        <taxon>Alphaproteobacteria</taxon>
        <taxon>Hyphomicrobiales</taxon>
        <taxon>Phyllobacteriaceae</taxon>
        <taxon>Phyllobacterium</taxon>
    </lineage>
</organism>
<dbReference type="Proteomes" id="UP000241764">
    <property type="component" value="Unassembled WGS sequence"/>
</dbReference>
<keyword evidence="1" id="KW-0812">Transmembrane</keyword>
<keyword evidence="4" id="KW-1185">Reference proteome</keyword>
<sequence>MIAIAEDGPFWKSFRNIGLPGWLFVAVSALGMVFLINSLKETTVAHVAVIYATIPFVAAVLGWFAMGERSTAGAILASIAALIGVVIMVGVGAEGSLFGDLLAFGMTLCMAVLMIIVRRAPDISVMPAACLSALVSSLICWPLGEPLAVSAQNLLLIALFGILVSAVGLALFTLGAKRLPAIETALIGSLDAPLAPLWIWLVFGEIPSASTLIGGSIVFAAVVVHVITGTQRKAKERRLLQQKGTS</sequence>
<feature type="transmembrane region" description="Helical" evidence="1">
    <location>
        <begin position="150"/>
        <end position="172"/>
    </location>
</feature>
<keyword evidence="1" id="KW-1133">Transmembrane helix</keyword>
<dbReference type="EMBL" id="PGGM01000001">
    <property type="protein sequence ID" value="PSH66833.1"/>
    <property type="molecule type" value="Genomic_DNA"/>
</dbReference>
<feature type="transmembrane region" description="Helical" evidence="1">
    <location>
        <begin position="97"/>
        <end position="117"/>
    </location>
</feature>
<dbReference type="PANTHER" id="PTHR22911">
    <property type="entry name" value="ACYL-MALONYL CONDENSING ENZYME-RELATED"/>
    <property type="match status" value="1"/>
</dbReference>
<feature type="transmembrane region" description="Helical" evidence="1">
    <location>
        <begin position="184"/>
        <end position="203"/>
    </location>
</feature>
<comment type="caution">
    <text evidence="3">The sequence shown here is derived from an EMBL/GenBank/DDBJ whole genome shotgun (WGS) entry which is preliminary data.</text>
</comment>
<evidence type="ECO:0000313" key="4">
    <source>
        <dbReference type="Proteomes" id="UP000241764"/>
    </source>
</evidence>
<feature type="transmembrane region" description="Helical" evidence="1">
    <location>
        <begin position="124"/>
        <end position="144"/>
    </location>
</feature>
<evidence type="ECO:0000256" key="1">
    <source>
        <dbReference type="SAM" id="Phobius"/>
    </source>
</evidence>
<keyword evidence="1" id="KW-0472">Membrane</keyword>
<reference evidence="4" key="1">
    <citation type="submission" date="2017-11" db="EMBL/GenBank/DDBJ databases">
        <authorList>
            <person name="Kuznetsova I."/>
            <person name="Sazanova A."/>
            <person name="Chirak E."/>
            <person name="Safronova V."/>
            <person name="Willems A."/>
        </authorList>
    </citation>
    <scope>NUCLEOTIDE SEQUENCE [LARGE SCALE GENOMIC DNA]</scope>
    <source>
        <strain evidence="4">CCBAU 03422</strain>
    </source>
</reference>
<dbReference type="InterPro" id="IPR037185">
    <property type="entry name" value="EmrE-like"/>
</dbReference>
<feature type="transmembrane region" description="Helical" evidence="1">
    <location>
        <begin position="209"/>
        <end position="228"/>
    </location>
</feature>
<proteinExistence type="predicted"/>
<dbReference type="InterPro" id="IPR000620">
    <property type="entry name" value="EamA_dom"/>
</dbReference>
<dbReference type="PANTHER" id="PTHR22911:SF135">
    <property type="entry name" value="BLR4310 PROTEIN"/>
    <property type="match status" value="1"/>
</dbReference>
<feature type="transmembrane region" description="Helical" evidence="1">
    <location>
        <begin position="72"/>
        <end position="91"/>
    </location>
</feature>
<feature type="transmembrane region" description="Helical" evidence="1">
    <location>
        <begin position="45"/>
        <end position="65"/>
    </location>
</feature>
<protein>
    <submittedName>
        <fullName evidence="3">EamA/RhaT family transporter</fullName>
    </submittedName>
</protein>
<name>A0A2P7BK55_9HYPH</name>
<dbReference type="GO" id="GO:0016020">
    <property type="term" value="C:membrane"/>
    <property type="evidence" value="ECO:0007669"/>
    <property type="project" value="InterPro"/>
</dbReference>
<dbReference type="Pfam" id="PF00892">
    <property type="entry name" value="EamA"/>
    <property type="match status" value="2"/>
</dbReference>
<dbReference type="OrthoDB" id="8690132at2"/>
<feature type="transmembrane region" description="Helical" evidence="1">
    <location>
        <begin position="21"/>
        <end position="39"/>
    </location>
</feature>
<dbReference type="AlphaFoldDB" id="A0A2P7BK55"/>
<dbReference type="SUPFAM" id="SSF103481">
    <property type="entry name" value="Multidrug resistance efflux transporter EmrE"/>
    <property type="match status" value="2"/>
</dbReference>
<accession>A0A2P7BK55</accession>
<gene>
    <name evidence="3" type="ORF">CU103_00085</name>
</gene>
<evidence type="ECO:0000259" key="2">
    <source>
        <dbReference type="Pfam" id="PF00892"/>
    </source>
</evidence>
<feature type="domain" description="EamA" evidence="2">
    <location>
        <begin position="21"/>
        <end position="89"/>
    </location>
</feature>